<name>A0AAV4TID0_CAEEX</name>
<gene>
    <name evidence="1" type="ORF">CEXT_322181</name>
</gene>
<accession>A0AAV4TID0</accession>
<comment type="caution">
    <text evidence="1">The sequence shown here is derived from an EMBL/GenBank/DDBJ whole genome shotgun (WGS) entry which is preliminary data.</text>
</comment>
<evidence type="ECO:0000313" key="1">
    <source>
        <dbReference type="EMBL" id="GIY44510.1"/>
    </source>
</evidence>
<proteinExistence type="predicted"/>
<evidence type="ECO:0000313" key="2">
    <source>
        <dbReference type="Proteomes" id="UP001054945"/>
    </source>
</evidence>
<evidence type="ECO:0008006" key="3">
    <source>
        <dbReference type="Google" id="ProtNLM"/>
    </source>
</evidence>
<dbReference type="EMBL" id="BPLR01011152">
    <property type="protein sequence ID" value="GIY44510.1"/>
    <property type="molecule type" value="Genomic_DNA"/>
</dbReference>
<organism evidence="1 2">
    <name type="scientific">Caerostris extrusa</name>
    <name type="common">Bark spider</name>
    <name type="synonym">Caerostris bankana</name>
    <dbReference type="NCBI Taxonomy" id="172846"/>
    <lineage>
        <taxon>Eukaryota</taxon>
        <taxon>Metazoa</taxon>
        <taxon>Ecdysozoa</taxon>
        <taxon>Arthropoda</taxon>
        <taxon>Chelicerata</taxon>
        <taxon>Arachnida</taxon>
        <taxon>Araneae</taxon>
        <taxon>Araneomorphae</taxon>
        <taxon>Entelegynae</taxon>
        <taxon>Araneoidea</taxon>
        <taxon>Araneidae</taxon>
        <taxon>Caerostris</taxon>
    </lineage>
</organism>
<protein>
    <recommendedName>
        <fullName evidence="3">Transposase</fullName>
    </recommendedName>
</protein>
<keyword evidence="2" id="KW-1185">Reference proteome</keyword>
<dbReference type="Proteomes" id="UP001054945">
    <property type="component" value="Unassembled WGS sequence"/>
</dbReference>
<reference evidence="1 2" key="1">
    <citation type="submission" date="2021-06" db="EMBL/GenBank/DDBJ databases">
        <title>Caerostris extrusa draft genome.</title>
        <authorList>
            <person name="Kono N."/>
            <person name="Arakawa K."/>
        </authorList>
    </citation>
    <scope>NUCLEOTIDE SEQUENCE [LARGE SCALE GENOMIC DNA]</scope>
</reference>
<sequence>MGEEGENHIIGDYQIKIKIPKLKCINFGNKGHMFSWQGCPVLHAKKSPVLSYVTLPRRYSLLKAHNIKLIRVNFQRHLCDSCNLDHSRKLPFHFIKFIIFSSSIALLKGNQSPYAKLP</sequence>
<dbReference type="AlphaFoldDB" id="A0AAV4TID0"/>